<dbReference type="InterPro" id="IPR014044">
    <property type="entry name" value="CAP_dom"/>
</dbReference>
<proteinExistence type="predicted"/>
<reference evidence="3 4" key="2">
    <citation type="journal article" date="2021" name="Curr. Genet.">
        <title>Genetic response to nitrogen starvation in the aggressive Eucalyptus foliar pathogen Teratosphaeria destructans.</title>
        <authorList>
            <person name="Havenga M."/>
            <person name="Wingfield B.D."/>
            <person name="Wingfield M.J."/>
            <person name="Dreyer L.L."/>
            <person name="Roets F."/>
            <person name="Aylward J."/>
        </authorList>
    </citation>
    <scope>NUCLEOTIDE SEQUENCE [LARGE SCALE GENOMIC DNA]</scope>
    <source>
        <strain evidence="3">CMW44962</strain>
    </source>
</reference>
<organism evidence="3 4">
    <name type="scientific">Teratosphaeria destructans</name>
    <dbReference type="NCBI Taxonomy" id="418781"/>
    <lineage>
        <taxon>Eukaryota</taxon>
        <taxon>Fungi</taxon>
        <taxon>Dikarya</taxon>
        <taxon>Ascomycota</taxon>
        <taxon>Pezizomycotina</taxon>
        <taxon>Dothideomycetes</taxon>
        <taxon>Dothideomycetidae</taxon>
        <taxon>Mycosphaerellales</taxon>
        <taxon>Teratosphaeriaceae</taxon>
        <taxon>Teratosphaeria</taxon>
    </lineage>
</organism>
<feature type="domain" description="SCP" evidence="2">
    <location>
        <begin position="13"/>
        <end position="115"/>
    </location>
</feature>
<keyword evidence="4" id="KW-1185">Reference proteome</keyword>
<feature type="region of interest" description="Disordered" evidence="1">
    <location>
        <begin position="1"/>
        <end position="21"/>
    </location>
</feature>
<dbReference type="Pfam" id="PF00188">
    <property type="entry name" value="CAP"/>
    <property type="match status" value="1"/>
</dbReference>
<evidence type="ECO:0000259" key="2">
    <source>
        <dbReference type="SMART" id="SM00198"/>
    </source>
</evidence>
<dbReference type="AlphaFoldDB" id="A0A9W7W1M0"/>
<reference evidence="3 4" key="1">
    <citation type="journal article" date="2018" name="IMA Fungus">
        <title>IMA Genome-F 10: Nine draft genome sequences of Claviceps purpurea s.lat., including C. arundinis, C. humidiphila, and C. cf. spartinae, pseudomolecules for the pitch canker pathogen Fusarium circinatum, draft genome of Davidsoniella eucalypti, Grosmannia galeiformis, Quambalaria eucalypti, and Teratosphaeria destructans.</title>
        <authorList>
            <person name="Wingfield B.D."/>
            <person name="Liu M."/>
            <person name="Nguyen H.D."/>
            <person name="Lane F.A."/>
            <person name="Morgan S.W."/>
            <person name="De Vos L."/>
            <person name="Wilken P.M."/>
            <person name="Duong T.A."/>
            <person name="Aylward J."/>
            <person name="Coetzee M.P."/>
            <person name="Dadej K."/>
            <person name="De Beer Z.W."/>
            <person name="Findlay W."/>
            <person name="Havenga M."/>
            <person name="Kolarik M."/>
            <person name="Menzies J.G."/>
            <person name="Naidoo K."/>
            <person name="Pochopski O."/>
            <person name="Shoukouhi P."/>
            <person name="Santana Q.C."/>
            <person name="Seifert K.A."/>
            <person name="Soal N."/>
            <person name="Steenkamp E.T."/>
            <person name="Tatham C.T."/>
            <person name="van der Nest M.A."/>
            <person name="Wingfield M.J."/>
        </authorList>
    </citation>
    <scope>NUCLEOTIDE SEQUENCE [LARGE SCALE GENOMIC DNA]</scope>
    <source>
        <strain evidence="3">CMW44962</strain>
    </source>
</reference>
<sequence>MTSQTHARQPHESPEDACLERHNRVRQANGCRDLEWSPQLAYEAEEYAKILASERIMQHSGALGRGENLYWATWDASFDEAVDWWLAEEKDYHGQPIGVGNLGAYGHYSRCRGDG</sequence>
<dbReference type="SUPFAM" id="SSF55797">
    <property type="entry name" value="PR-1-like"/>
    <property type="match status" value="1"/>
</dbReference>
<accession>A0A9W7W1M0</accession>
<evidence type="ECO:0000313" key="3">
    <source>
        <dbReference type="EMBL" id="KAH9826495.1"/>
    </source>
</evidence>
<dbReference type="InterPro" id="IPR001283">
    <property type="entry name" value="CRISP-related"/>
</dbReference>
<comment type="caution">
    <text evidence="3">The sequence shown here is derived from an EMBL/GenBank/DDBJ whole genome shotgun (WGS) entry which is preliminary data.</text>
</comment>
<name>A0A9W7W1M0_9PEZI</name>
<gene>
    <name evidence="3" type="ORF">Tdes44962_MAKER00458</name>
</gene>
<dbReference type="OrthoDB" id="337038at2759"/>
<dbReference type="SMART" id="SM00198">
    <property type="entry name" value="SCP"/>
    <property type="match status" value="1"/>
</dbReference>
<dbReference type="EMBL" id="RIBY02001978">
    <property type="protein sequence ID" value="KAH9826495.1"/>
    <property type="molecule type" value="Genomic_DNA"/>
</dbReference>
<evidence type="ECO:0000313" key="4">
    <source>
        <dbReference type="Proteomes" id="UP001138500"/>
    </source>
</evidence>
<protein>
    <submittedName>
        <fullName evidence="3">Pathogenesis-related protein 1a</fullName>
    </submittedName>
</protein>
<dbReference type="Proteomes" id="UP001138500">
    <property type="component" value="Unassembled WGS sequence"/>
</dbReference>
<dbReference type="PANTHER" id="PTHR10334">
    <property type="entry name" value="CYSTEINE-RICH SECRETORY PROTEIN-RELATED"/>
    <property type="match status" value="1"/>
</dbReference>
<dbReference type="InterPro" id="IPR035940">
    <property type="entry name" value="CAP_sf"/>
</dbReference>
<feature type="compositionally biased region" description="Basic and acidic residues" evidence="1">
    <location>
        <begin position="9"/>
        <end position="21"/>
    </location>
</feature>
<evidence type="ECO:0000256" key="1">
    <source>
        <dbReference type="SAM" id="MobiDB-lite"/>
    </source>
</evidence>
<dbReference type="Gene3D" id="3.40.33.10">
    <property type="entry name" value="CAP"/>
    <property type="match status" value="1"/>
</dbReference>